<organism evidence="3 4">
    <name type="scientific">Tepidibacter hydrothermalis</name>
    <dbReference type="NCBI Taxonomy" id="3036126"/>
    <lineage>
        <taxon>Bacteria</taxon>
        <taxon>Bacillati</taxon>
        <taxon>Bacillota</taxon>
        <taxon>Clostridia</taxon>
        <taxon>Peptostreptococcales</taxon>
        <taxon>Peptostreptococcaceae</taxon>
        <taxon>Tepidibacter</taxon>
    </lineage>
</organism>
<evidence type="ECO:0000259" key="2">
    <source>
        <dbReference type="Pfam" id="PF09380"/>
    </source>
</evidence>
<evidence type="ECO:0000256" key="1">
    <source>
        <dbReference type="SAM" id="Phobius"/>
    </source>
</evidence>
<feature type="transmembrane region" description="Helical" evidence="1">
    <location>
        <begin position="281"/>
        <end position="303"/>
    </location>
</feature>
<sequence>MENIYIIDKKKTIIFVLIFLLAASTLTYISIKDNIEDTNVVQEYGVSTEQGSFDILENDLIEKMDYNRASQNHNIGILRTIIICGIELTILWLCFLKNIKIGIDQEGIKVYSVYKKKPTKIYNWDEIENISFQYGEDIRGFIPSYGMKIKMIRKESDFIPIKKFLNNEEISNVVMNYYDNVELSDNSEESYGITELLKDSYKEYKNGFNVYIKYSLIVLTFALLKELIQNPIVALIVLIANIVLGYRALIALNYKAYMSYNGENIDFDTGWEFAKDKIGRYFGASLVLEIPVIIFIGIGYFFITSSLEFNYKVVLSIVLGIVCIFSISRIYLITYIASIIDTDKSYMSLNGIVIKKYYKQVMFMFIVSSLRIAPIVVGAISDYKNLNAGGDMIEISSYIITALDLFLIPFISCYFMRILKDLPVRSGDSYNE</sequence>
<evidence type="ECO:0000313" key="4">
    <source>
        <dbReference type="Proteomes" id="UP001222800"/>
    </source>
</evidence>
<dbReference type="Pfam" id="PF09380">
    <property type="entry name" value="FERM_C"/>
    <property type="match status" value="1"/>
</dbReference>
<feature type="transmembrane region" description="Helical" evidence="1">
    <location>
        <begin position="361"/>
        <end position="383"/>
    </location>
</feature>
<feature type="domain" description="FERM C-terminal PH-like" evidence="2">
    <location>
        <begin position="98"/>
        <end position="133"/>
    </location>
</feature>
<keyword evidence="1" id="KW-0472">Membrane</keyword>
<proteinExistence type="predicted"/>
<accession>A0ABY8EK41</accession>
<feature type="transmembrane region" description="Helical" evidence="1">
    <location>
        <begin position="12"/>
        <end position="31"/>
    </location>
</feature>
<name>A0ABY8EK41_9FIRM</name>
<protein>
    <recommendedName>
        <fullName evidence="2">FERM C-terminal PH-like domain-containing protein</fullName>
    </recommendedName>
</protein>
<keyword evidence="1" id="KW-0812">Transmembrane</keyword>
<feature type="transmembrane region" description="Helical" evidence="1">
    <location>
        <begin position="230"/>
        <end position="249"/>
    </location>
</feature>
<reference evidence="3 4" key="1">
    <citation type="submission" date="2023-03" db="EMBL/GenBank/DDBJ databases">
        <title>Complete genome sequence of Tepidibacter sp. SWIR-1, isolated from a deep-sea hydrothermal vent.</title>
        <authorList>
            <person name="Li X."/>
        </authorList>
    </citation>
    <scope>NUCLEOTIDE SEQUENCE [LARGE SCALE GENOMIC DNA]</scope>
    <source>
        <strain evidence="3 4">SWIR-1</strain>
    </source>
</reference>
<dbReference type="Proteomes" id="UP001222800">
    <property type="component" value="Chromosome"/>
</dbReference>
<dbReference type="RefSeq" id="WP_277733583.1">
    <property type="nucleotide sequence ID" value="NZ_CP120733.1"/>
</dbReference>
<dbReference type="InterPro" id="IPR018980">
    <property type="entry name" value="FERM_PH-like_C"/>
</dbReference>
<evidence type="ECO:0000313" key="3">
    <source>
        <dbReference type="EMBL" id="WFD11505.1"/>
    </source>
</evidence>
<feature type="transmembrane region" description="Helical" evidence="1">
    <location>
        <begin position="315"/>
        <end position="340"/>
    </location>
</feature>
<feature type="transmembrane region" description="Helical" evidence="1">
    <location>
        <begin position="76"/>
        <end position="96"/>
    </location>
</feature>
<feature type="transmembrane region" description="Helical" evidence="1">
    <location>
        <begin position="395"/>
        <end position="416"/>
    </location>
</feature>
<feature type="transmembrane region" description="Helical" evidence="1">
    <location>
        <begin position="208"/>
        <end position="224"/>
    </location>
</feature>
<dbReference type="EMBL" id="CP120733">
    <property type="protein sequence ID" value="WFD11505.1"/>
    <property type="molecule type" value="Genomic_DNA"/>
</dbReference>
<keyword evidence="1" id="KW-1133">Transmembrane helix</keyword>
<keyword evidence="4" id="KW-1185">Reference proteome</keyword>
<gene>
    <name evidence="3" type="ORF">P4S50_05365</name>
</gene>